<accession>A0A7G2CBH6</accession>
<dbReference type="Proteomes" id="UP000515908">
    <property type="component" value="Chromosome 08"/>
</dbReference>
<evidence type="ECO:0000313" key="2">
    <source>
        <dbReference type="EMBL" id="CAD2217128.1"/>
    </source>
</evidence>
<name>A0A7G2CBH6_9TRYP</name>
<evidence type="ECO:0000313" key="3">
    <source>
        <dbReference type="Proteomes" id="UP000515908"/>
    </source>
</evidence>
<organism evidence="2 3">
    <name type="scientific">Angomonas deanei</name>
    <dbReference type="NCBI Taxonomy" id="59799"/>
    <lineage>
        <taxon>Eukaryota</taxon>
        <taxon>Discoba</taxon>
        <taxon>Euglenozoa</taxon>
        <taxon>Kinetoplastea</taxon>
        <taxon>Metakinetoplastina</taxon>
        <taxon>Trypanosomatida</taxon>
        <taxon>Trypanosomatidae</taxon>
        <taxon>Strigomonadinae</taxon>
        <taxon>Angomonas</taxon>
    </lineage>
</organism>
<dbReference type="EMBL" id="LR877152">
    <property type="protein sequence ID" value="CAD2217128.1"/>
    <property type="molecule type" value="Genomic_DNA"/>
</dbReference>
<gene>
    <name evidence="2" type="ORF">ADEAN_000460600</name>
</gene>
<keyword evidence="3" id="KW-1185">Reference proteome</keyword>
<dbReference type="VEuPathDB" id="TriTrypDB:ADEAN_000460600"/>
<reference evidence="2 3" key="1">
    <citation type="submission" date="2020-08" db="EMBL/GenBank/DDBJ databases">
        <authorList>
            <person name="Newling K."/>
            <person name="Davey J."/>
            <person name="Forrester S."/>
        </authorList>
    </citation>
    <scope>NUCLEOTIDE SEQUENCE [LARGE SCALE GENOMIC DNA]</scope>
    <source>
        <strain evidence="3">Crithidia deanei Carvalho (ATCC PRA-265)</strain>
    </source>
</reference>
<proteinExistence type="predicted"/>
<feature type="compositionally biased region" description="Polar residues" evidence="1">
    <location>
        <begin position="100"/>
        <end position="112"/>
    </location>
</feature>
<dbReference type="AlphaFoldDB" id="A0A7G2CBH6"/>
<sequence length="112" mass="13022">MLFRQVATNLRTRRLLRVNVYRGNAFSSYVRVLYSQWKKQQNKTKQTKKDEYVQLRDHVLQVCGLKPAVQEVKKTPVAPLPPLRVKAKTSKPNPKYTFGQGKSSTHFSDVQF</sequence>
<feature type="region of interest" description="Disordered" evidence="1">
    <location>
        <begin position="83"/>
        <end position="112"/>
    </location>
</feature>
<protein>
    <submittedName>
        <fullName evidence="2">Uncharacterized protein</fullName>
    </submittedName>
</protein>
<evidence type="ECO:0000256" key="1">
    <source>
        <dbReference type="SAM" id="MobiDB-lite"/>
    </source>
</evidence>